<evidence type="ECO:0000256" key="1">
    <source>
        <dbReference type="SAM" id="SignalP"/>
    </source>
</evidence>
<evidence type="ECO:0000313" key="2">
    <source>
        <dbReference type="EMBL" id="MBE1501809.1"/>
    </source>
</evidence>
<evidence type="ECO:0000313" key="3">
    <source>
        <dbReference type="Proteomes" id="UP000631670"/>
    </source>
</evidence>
<feature type="chain" id="PRO_5045878800" description="Ig-like domain-containing protein" evidence="1">
    <location>
        <begin position="23"/>
        <end position="136"/>
    </location>
</feature>
<keyword evidence="3" id="KW-1185">Reference proteome</keyword>
<name>A0ABR9IF53_9PSEU</name>
<feature type="signal peptide" evidence="1">
    <location>
        <begin position="1"/>
        <end position="22"/>
    </location>
</feature>
<gene>
    <name evidence="2" type="ORF">H4696_008909</name>
</gene>
<sequence length="136" mass="13445">MRKIPALVSTIVLAAGMGVVTAGPAAALGGETYGCQISPGPVGSYNGNCRNSAKYQGPYSAGFAVGGAPAGTTYTWHVPAGYQTAPGLCTTTAGCRVDGLTGDDTVTVSVTLTQGSATETLSATAFIIAVCGNVYC</sequence>
<comment type="caution">
    <text evidence="2">The sequence shown here is derived from an EMBL/GenBank/DDBJ whole genome shotgun (WGS) entry which is preliminary data.</text>
</comment>
<proteinExistence type="predicted"/>
<evidence type="ECO:0008006" key="4">
    <source>
        <dbReference type="Google" id="ProtNLM"/>
    </source>
</evidence>
<dbReference type="EMBL" id="JADBEG010000001">
    <property type="protein sequence ID" value="MBE1501809.1"/>
    <property type="molecule type" value="Genomic_DNA"/>
</dbReference>
<protein>
    <recommendedName>
        <fullName evidence="4">Ig-like domain-containing protein</fullName>
    </recommendedName>
</protein>
<accession>A0ABR9IF53</accession>
<organism evidence="2 3">
    <name type="scientific">Amycolatopsis lexingtonensis</name>
    <dbReference type="NCBI Taxonomy" id="218822"/>
    <lineage>
        <taxon>Bacteria</taxon>
        <taxon>Bacillati</taxon>
        <taxon>Actinomycetota</taxon>
        <taxon>Actinomycetes</taxon>
        <taxon>Pseudonocardiales</taxon>
        <taxon>Pseudonocardiaceae</taxon>
        <taxon>Amycolatopsis</taxon>
    </lineage>
</organism>
<keyword evidence="1" id="KW-0732">Signal</keyword>
<reference evidence="2 3" key="1">
    <citation type="submission" date="2020-10" db="EMBL/GenBank/DDBJ databases">
        <title>Sequencing the genomes of 1000 actinobacteria strains.</title>
        <authorList>
            <person name="Klenk H.-P."/>
        </authorList>
    </citation>
    <scope>NUCLEOTIDE SEQUENCE [LARGE SCALE GENOMIC DNA]</scope>
    <source>
        <strain evidence="2 3">DSM 44653</strain>
    </source>
</reference>
<dbReference type="Proteomes" id="UP000631670">
    <property type="component" value="Unassembled WGS sequence"/>
</dbReference>
<dbReference type="RefSeq" id="WP_086863819.1">
    <property type="nucleotide sequence ID" value="NZ_JADBEG010000001.1"/>
</dbReference>